<evidence type="ECO:0000259" key="3">
    <source>
        <dbReference type="PROSITE" id="PS51186"/>
    </source>
</evidence>
<dbReference type="Pfam" id="PF00583">
    <property type="entry name" value="Acetyltransf_1"/>
    <property type="match status" value="1"/>
</dbReference>
<evidence type="ECO:0000313" key="4">
    <source>
        <dbReference type="EMBL" id="MCZ8537448.1"/>
    </source>
</evidence>
<feature type="domain" description="N-acetyltransferase" evidence="3">
    <location>
        <begin position="3"/>
        <end position="165"/>
    </location>
</feature>
<comment type="caution">
    <text evidence="4">The sequence shown here is derived from an EMBL/GenBank/DDBJ whole genome shotgun (WGS) entry which is preliminary data.</text>
</comment>
<keyword evidence="1" id="KW-0808">Transferase</keyword>
<accession>A0A9X3LGC3</accession>
<evidence type="ECO:0000256" key="2">
    <source>
        <dbReference type="ARBA" id="ARBA00023315"/>
    </source>
</evidence>
<proteinExistence type="predicted"/>
<gene>
    <name evidence="4" type="ORF">M9R32_09665</name>
</gene>
<dbReference type="GO" id="GO:0016747">
    <property type="term" value="F:acyltransferase activity, transferring groups other than amino-acyl groups"/>
    <property type="evidence" value="ECO:0007669"/>
    <property type="project" value="InterPro"/>
</dbReference>
<evidence type="ECO:0000313" key="5">
    <source>
        <dbReference type="Proteomes" id="UP001152173"/>
    </source>
</evidence>
<dbReference type="EMBL" id="JAMKBJ010000007">
    <property type="protein sequence ID" value="MCZ8537448.1"/>
    <property type="molecule type" value="Genomic_DNA"/>
</dbReference>
<sequence>MNITYKRLSNVSFEDALALFNKGFEGYLIPMNLTMEQFIGRFGMEGLSVELSIVAFDGDRPIGFILQGIRENNGIKISWNGGTGIIPEYRGKGIGALLMKEAEHILLENEVAISTLEALSENEPAIKLYEKCGYEIKDKLLFLSGAGKLIEKLPDLGDYEIKRFPAFHAIGADLFPSIVPWQTAESMTPKVGGEVVALVEEGKIRAACLIRKRSIYNQTSEGITLFQVASGYEHHDTNLLLAHALEYDQPVSRSTYNFMTGDGNVVNSLLESGFEHTAISQVFMIKEH</sequence>
<evidence type="ECO:0000256" key="1">
    <source>
        <dbReference type="ARBA" id="ARBA00022679"/>
    </source>
</evidence>
<dbReference type="AlphaFoldDB" id="A0A9X3LGC3"/>
<dbReference type="Proteomes" id="UP001152173">
    <property type="component" value="Unassembled WGS sequence"/>
</dbReference>
<dbReference type="InterPro" id="IPR016181">
    <property type="entry name" value="Acyl_CoA_acyltransferase"/>
</dbReference>
<protein>
    <submittedName>
        <fullName evidence="4">GNAT family N-acetyltransferase</fullName>
    </submittedName>
</protein>
<dbReference type="RefSeq" id="WP_269926543.1">
    <property type="nucleotide sequence ID" value="NZ_JAMKBJ010000007.1"/>
</dbReference>
<name>A0A9X3LGC3_9BACL</name>
<keyword evidence="5" id="KW-1185">Reference proteome</keyword>
<dbReference type="SUPFAM" id="SSF55729">
    <property type="entry name" value="Acyl-CoA N-acyltransferases (Nat)"/>
    <property type="match status" value="1"/>
</dbReference>
<dbReference type="PANTHER" id="PTHR43420">
    <property type="entry name" value="ACETYLTRANSFERASE"/>
    <property type="match status" value="1"/>
</dbReference>
<keyword evidence="2" id="KW-0012">Acyltransferase</keyword>
<organism evidence="4 5">
    <name type="scientific">Paenisporosarcina quisquiliarum</name>
    <dbReference type="NCBI Taxonomy" id="365346"/>
    <lineage>
        <taxon>Bacteria</taxon>
        <taxon>Bacillati</taxon>
        <taxon>Bacillota</taxon>
        <taxon>Bacilli</taxon>
        <taxon>Bacillales</taxon>
        <taxon>Caryophanaceae</taxon>
        <taxon>Paenisporosarcina</taxon>
    </lineage>
</organism>
<dbReference type="InterPro" id="IPR050680">
    <property type="entry name" value="YpeA/RimI_acetyltransf"/>
</dbReference>
<reference evidence="4" key="1">
    <citation type="submission" date="2022-05" db="EMBL/GenBank/DDBJ databases">
        <authorList>
            <person name="Colautti A."/>
            <person name="Iacumin L."/>
        </authorList>
    </citation>
    <scope>NUCLEOTIDE SEQUENCE</scope>
    <source>
        <strain evidence="4">SK 55</strain>
    </source>
</reference>
<dbReference type="Gene3D" id="3.40.630.30">
    <property type="match status" value="1"/>
</dbReference>
<dbReference type="CDD" id="cd04301">
    <property type="entry name" value="NAT_SF"/>
    <property type="match status" value="1"/>
</dbReference>
<dbReference type="InterPro" id="IPR000182">
    <property type="entry name" value="GNAT_dom"/>
</dbReference>
<dbReference type="PROSITE" id="PS51186">
    <property type="entry name" value="GNAT"/>
    <property type="match status" value="1"/>
</dbReference>